<reference evidence="6 7" key="1">
    <citation type="submission" date="2019-12" db="EMBL/GenBank/DDBJ databases">
        <title>Nesterenkonia muleiensis sp. nov., a novel actinobacterium isolated from sap of Populus euphratica.</title>
        <authorList>
            <person name="Wang R."/>
        </authorList>
    </citation>
    <scope>NUCLEOTIDE SEQUENCE [LARGE SCALE GENOMIC DNA]</scope>
    <source>
        <strain evidence="6 7">F10</strain>
    </source>
</reference>
<name>A0A7K1UIC6_9MICC</name>
<dbReference type="InterPro" id="IPR027417">
    <property type="entry name" value="P-loop_NTPase"/>
</dbReference>
<dbReference type="FunFam" id="3.40.50.300:FF:000134">
    <property type="entry name" value="Iron-enterobactin ABC transporter ATP-binding protein"/>
    <property type="match status" value="1"/>
</dbReference>
<evidence type="ECO:0000256" key="3">
    <source>
        <dbReference type="ARBA" id="ARBA00022741"/>
    </source>
</evidence>
<comment type="caution">
    <text evidence="6">The sequence shown here is derived from an EMBL/GenBank/DDBJ whole genome shotgun (WGS) entry which is preliminary data.</text>
</comment>
<dbReference type="EMBL" id="WRPM01000051">
    <property type="protein sequence ID" value="MVT26156.1"/>
    <property type="molecule type" value="Genomic_DNA"/>
</dbReference>
<evidence type="ECO:0000256" key="2">
    <source>
        <dbReference type="ARBA" id="ARBA00022448"/>
    </source>
</evidence>
<dbReference type="SUPFAM" id="SSF52540">
    <property type="entry name" value="P-loop containing nucleoside triphosphate hydrolases"/>
    <property type="match status" value="1"/>
</dbReference>
<dbReference type="GO" id="GO:0005524">
    <property type="term" value="F:ATP binding"/>
    <property type="evidence" value="ECO:0007669"/>
    <property type="project" value="UniProtKB-KW"/>
</dbReference>
<dbReference type="PANTHER" id="PTHR42734">
    <property type="entry name" value="METAL TRANSPORT SYSTEM ATP-BINDING PROTEIN TM_0124-RELATED"/>
    <property type="match status" value="1"/>
</dbReference>
<accession>A0A7K1UIC6</accession>
<dbReference type="OrthoDB" id="5296765at2"/>
<sequence length="241" mass="26084">MKDAPVVVDSLTAGYPGVTALEEVSLRLQSGRITALLGANGSGKSTLFSALLGLVPDLRGTVRIFGRDSAQARRRNLVSYVPQHEQVDPTFPITVEQVVMMGRYPHMGFLRVARSQDRAAVEKALAQTQLSAYRRRSVGELSGGQRKRAFVARALAQGAPLMLLDEPFAGVDRGSEALIIEVLHALREAGTTVLISTHHLEGVHQLADQVVLLHRRVLAAGPPDEVLTDEQLARAFGEALR</sequence>
<evidence type="ECO:0000313" key="6">
    <source>
        <dbReference type="EMBL" id="MVT26156.1"/>
    </source>
</evidence>
<dbReference type="InterPro" id="IPR050153">
    <property type="entry name" value="Metal_Ion_Import_ABC"/>
</dbReference>
<dbReference type="CDD" id="cd03235">
    <property type="entry name" value="ABC_Metallic_Cations"/>
    <property type="match status" value="1"/>
</dbReference>
<dbReference type="SMART" id="SM00382">
    <property type="entry name" value="AAA"/>
    <property type="match status" value="1"/>
</dbReference>
<dbReference type="AlphaFoldDB" id="A0A7K1UIC6"/>
<dbReference type="Proteomes" id="UP000460157">
    <property type="component" value="Unassembled WGS sequence"/>
</dbReference>
<organism evidence="6 7">
    <name type="scientific">Nesterenkonia alkaliphila</name>
    <dbReference type="NCBI Taxonomy" id="1463631"/>
    <lineage>
        <taxon>Bacteria</taxon>
        <taxon>Bacillati</taxon>
        <taxon>Actinomycetota</taxon>
        <taxon>Actinomycetes</taxon>
        <taxon>Micrococcales</taxon>
        <taxon>Micrococcaceae</taxon>
        <taxon>Nesterenkonia</taxon>
    </lineage>
</organism>
<evidence type="ECO:0000313" key="7">
    <source>
        <dbReference type="Proteomes" id="UP000460157"/>
    </source>
</evidence>
<dbReference type="Gene3D" id="3.40.50.300">
    <property type="entry name" value="P-loop containing nucleotide triphosphate hydrolases"/>
    <property type="match status" value="1"/>
</dbReference>
<protein>
    <submittedName>
        <fullName evidence="6">ATP-binding cassette domain-containing protein</fullName>
    </submittedName>
</protein>
<keyword evidence="7" id="KW-1185">Reference proteome</keyword>
<keyword evidence="4 6" id="KW-0067">ATP-binding</keyword>
<keyword evidence="2" id="KW-0813">Transport</keyword>
<feature type="domain" description="ABC transporter" evidence="5">
    <location>
        <begin position="6"/>
        <end position="240"/>
    </location>
</feature>
<gene>
    <name evidence="6" type="ORF">GNZ21_07260</name>
</gene>
<dbReference type="InterPro" id="IPR003439">
    <property type="entry name" value="ABC_transporter-like_ATP-bd"/>
</dbReference>
<proteinExistence type="inferred from homology"/>
<dbReference type="PROSITE" id="PS50893">
    <property type="entry name" value="ABC_TRANSPORTER_2"/>
    <property type="match status" value="1"/>
</dbReference>
<keyword evidence="3" id="KW-0547">Nucleotide-binding</keyword>
<evidence type="ECO:0000259" key="5">
    <source>
        <dbReference type="PROSITE" id="PS50893"/>
    </source>
</evidence>
<dbReference type="InterPro" id="IPR017871">
    <property type="entry name" value="ABC_transporter-like_CS"/>
</dbReference>
<evidence type="ECO:0000256" key="4">
    <source>
        <dbReference type="ARBA" id="ARBA00022840"/>
    </source>
</evidence>
<dbReference type="PANTHER" id="PTHR42734:SF5">
    <property type="entry name" value="IRON TRANSPORT SYSTEM ATP-BINDING PROTEIN HI_0361-RELATED"/>
    <property type="match status" value="1"/>
</dbReference>
<comment type="similarity">
    <text evidence="1">Belongs to the ABC transporter superfamily.</text>
</comment>
<dbReference type="Pfam" id="PF00005">
    <property type="entry name" value="ABC_tran"/>
    <property type="match status" value="1"/>
</dbReference>
<dbReference type="GO" id="GO:0016887">
    <property type="term" value="F:ATP hydrolysis activity"/>
    <property type="evidence" value="ECO:0007669"/>
    <property type="project" value="InterPro"/>
</dbReference>
<dbReference type="InterPro" id="IPR003593">
    <property type="entry name" value="AAA+_ATPase"/>
</dbReference>
<dbReference type="PROSITE" id="PS00211">
    <property type="entry name" value="ABC_TRANSPORTER_1"/>
    <property type="match status" value="1"/>
</dbReference>
<evidence type="ECO:0000256" key="1">
    <source>
        <dbReference type="ARBA" id="ARBA00005417"/>
    </source>
</evidence>